<dbReference type="InterPro" id="IPR000276">
    <property type="entry name" value="GPCR_Rhodpsn"/>
</dbReference>
<dbReference type="PROSITE" id="PS00237">
    <property type="entry name" value="G_PROTEIN_RECEP_F1_1"/>
    <property type="match status" value="1"/>
</dbReference>
<dbReference type="CDD" id="cd00637">
    <property type="entry name" value="7tm_classA_rhodopsin-like"/>
    <property type="match status" value="1"/>
</dbReference>
<dbReference type="GO" id="GO:0004930">
    <property type="term" value="F:G protein-coupled receptor activity"/>
    <property type="evidence" value="ECO:0007669"/>
    <property type="project" value="UniProtKB-KW"/>
</dbReference>
<evidence type="ECO:0000256" key="4">
    <source>
        <dbReference type="ARBA" id="ARBA00023040"/>
    </source>
</evidence>
<feature type="domain" description="G-protein coupled receptors family 1 profile" evidence="10">
    <location>
        <begin position="61"/>
        <end position="335"/>
    </location>
</feature>
<keyword evidence="5 9" id="KW-0472">Membrane</keyword>
<feature type="transmembrane region" description="Helical" evidence="9">
    <location>
        <begin position="118"/>
        <end position="137"/>
    </location>
</feature>
<feature type="transmembrane region" description="Helical" evidence="9">
    <location>
        <begin position="80"/>
        <end position="98"/>
    </location>
</feature>
<evidence type="ECO:0000256" key="7">
    <source>
        <dbReference type="ARBA" id="ARBA00023224"/>
    </source>
</evidence>
<evidence type="ECO:0000313" key="12">
    <source>
        <dbReference type="Proteomes" id="UP000507470"/>
    </source>
</evidence>
<dbReference type="PROSITE" id="PS50262">
    <property type="entry name" value="G_PROTEIN_RECEP_F1_2"/>
    <property type="match status" value="1"/>
</dbReference>
<keyword evidence="2 8" id="KW-0812">Transmembrane</keyword>
<evidence type="ECO:0000256" key="3">
    <source>
        <dbReference type="ARBA" id="ARBA00022989"/>
    </source>
</evidence>
<accession>A0A6J8DP82</accession>
<keyword evidence="4 8" id="KW-0297">G-protein coupled receptor</keyword>
<feature type="transmembrane region" description="Helical" evidence="9">
    <location>
        <begin position="44"/>
        <end position="68"/>
    </location>
</feature>
<sequence>MTLNNMVTLHRTSFATENSTANHLLHVTNDDREAEVNTGYSEQILGTTITLGCIGFFGLIGNLLVIMIYGFKSKHTTNRIFFVGLAMTDMLVCIITLPSEIIELNNDDIFEQEYVCKISYFLTYTFVIGSALTLIPLSVDRYNRICKPFQPQWQPTNAVTRVCVVYALAVVFSLPNLLIRGLQFHTSDANVTEQYCMFAENYVNTWISLSYNSFIFLIPLVTIIILSIIYILIGKNIIAHNRFRNQFRKYTVSTVCSENDTTDKKVQRDTSAYRITKIAFIIVVTFFVSYVPTAGLKLYEAVFGLEPYSTSKFTIMLLTFRFSYLLNHVVNPFAYGILDIKFRKKIALLFHIKKTSSHEESYEL</sequence>
<evidence type="ECO:0000256" key="5">
    <source>
        <dbReference type="ARBA" id="ARBA00023136"/>
    </source>
</evidence>
<dbReference type="EMBL" id="CACVKT020007594">
    <property type="protein sequence ID" value="CAC5408720.1"/>
    <property type="molecule type" value="Genomic_DNA"/>
</dbReference>
<keyword evidence="6 8" id="KW-0675">Receptor</keyword>
<keyword evidence="3 9" id="KW-1133">Transmembrane helix</keyword>
<dbReference type="Proteomes" id="UP000507470">
    <property type="component" value="Unassembled WGS sequence"/>
</dbReference>
<evidence type="ECO:0000256" key="8">
    <source>
        <dbReference type="RuleBase" id="RU000688"/>
    </source>
</evidence>
<dbReference type="AlphaFoldDB" id="A0A6J8DP82"/>
<dbReference type="PANTHER" id="PTHR45695:SF9">
    <property type="entry name" value="LEUCOKININ RECEPTOR"/>
    <property type="match status" value="1"/>
</dbReference>
<proteinExistence type="inferred from homology"/>
<dbReference type="Gene3D" id="1.20.1070.10">
    <property type="entry name" value="Rhodopsin 7-helix transmembrane proteins"/>
    <property type="match status" value="1"/>
</dbReference>
<comment type="subcellular location">
    <subcellularLocation>
        <location evidence="1">Membrane</location>
        <topology evidence="1">Multi-pass membrane protein</topology>
    </subcellularLocation>
</comment>
<evidence type="ECO:0000256" key="2">
    <source>
        <dbReference type="ARBA" id="ARBA00022692"/>
    </source>
</evidence>
<evidence type="ECO:0000256" key="6">
    <source>
        <dbReference type="ARBA" id="ARBA00023170"/>
    </source>
</evidence>
<keyword evidence="7 8" id="KW-0807">Transducer</keyword>
<reference evidence="11 12" key="1">
    <citation type="submission" date="2020-06" db="EMBL/GenBank/DDBJ databases">
        <authorList>
            <person name="Li R."/>
            <person name="Bekaert M."/>
        </authorList>
    </citation>
    <scope>NUCLEOTIDE SEQUENCE [LARGE SCALE GENOMIC DNA]</scope>
    <source>
        <strain evidence="12">wild</strain>
    </source>
</reference>
<feature type="transmembrane region" description="Helical" evidence="9">
    <location>
        <begin position="275"/>
        <end position="293"/>
    </location>
</feature>
<name>A0A6J8DP82_MYTCO</name>
<organism evidence="11 12">
    <name type="scientific">Mytilus coruscus</name>
    <name type="common">Sea mussel</name>
    <dbReference type="NCBI Taxonomy" id="42192"/>
    <lineage>
        <taxon>Eukaryota</taxon>
        <taxon>Metazoa</taxon>
        <taxon>Spiralia</taxon>
        <taxon>Lophotrochozoa</taxon>
        <taxon>Mollusca</taxon>
        <taxon>Bivalvia</taxon>
        <taxon>Autobranchia</taxon>
        <taxon>Pteriomorphia</taxon>
        <taxon>Mytilida</taxon>
        <taxon>Mytiloidea</taxon>
        <taxon>Mytilidae</taxon>
        <taxon>Mytilinae</taxon>
        <taxon>Mytilus</taxon>
    </lineage>
</organism>
<evidence type="ECO:0000256" key="9">
    <source>
        <dbReference type="SAM" id="Phobius"/>
    </source>
</evidence>
<evidence type="ECO:0000313" key="11">
    <source>
        <dbReference type="EMBL" id="CAC5408720.1"/>
    </source>
</evidence>
<dbReference type="InterPro" id="IPR017452">
    <property type="entry name" value="GPCR_Rhodpsn_7TM"/>
</dbReference>
<dbReference type="SUPFAM" id="SSF81321">
    <property type="entry name" value="Family A G protein-coupled receptor-like"/>
    <property type="match status" value="1"/>
</dbReference>
<comment type="similarity">
    <text evidence="8">Belongs to the G-protein coupled receptor 1 family.</text>
</comment>
<feature type="transmembrane region" description="Helical" evidence="9">
    <location>
        <begin position="158"/>
        <end position="179"/>
    </location>
</feature>
<dbReference type="PRINTS" id="PR00237">
    <property type="entry name" value="GPCRRHODOPSN"/>
</dbReference>
<keyword evidence="12" id="KW-1185">Reference proteome</keyword>
<dbReference type="Pfam" id="PF00001">
    <property type="entry name" value="7tm_1"/>
    <property type="match status" value="1"/>
</dbReference>
<dbReference type="GO" id="GO:0005886">
    <property type="term" value="C:plasma membrane"/>
    <property type="evidence" value="ECO:0007669"/>
    <property type="project" value="TreeGrafter"/>
</dbReference>
<gene>
    <name evidence="11" type="ORF">MCOR_42089</name>
</gene>
<evidence type="ECO:0000259" key="10">
    <source>
        <dbReference type="PROSITE" id="PS50262"/>
    </source>
</evidence>
<dbReference type="OrthoDB" id="9835842at2759"/>
<feature type="transmembrane region" description="Helical" evidence="9">
    <location>
        <begin position="313"/>
        <end position="338"/>
    </location>
</feature>
<protein>
    <submittedName>
        <fullName evidence="11">NMUR2</fullName>
    </submittedName>
</protein>
<dbReference type="PANTHER" id="PTHR45695">
    <property type="entry name" value="LEUCOKININ RECEPTOR-RELATED"/>
    <property type="match status" value="1"/>
</dbReference>
<evidence type="ECO:0000256" key="1">
    <source>
        <dbReference type="ARBA" id="ARBA00004141"/>
    </source>
</evidence>
<feature type="transmembrane region" description="Helical" evidence="9">
    <location>
        <begin position="214"/>
        <end position="233"/>
    </location>
</feature>